<dbReference type="OrthoDB" id="79696at2759"/>
<sequence length="207" mass="22225">MPLPGAVEARRISAQLEALEQQRAQGILPHENAPLRLYRVPTGGFVRVLDRNPEPISPGMLEAISAFIQKNDKKDDLEETKASPKQESEEKKTLQLQDSAASLVDAAEQDNTQNFTCNTGGNSAANEEIAVALSGTANVDGDGVEMTANSTSVDVEMTAPWGSDGIVKTPKELLGQNERASDWLSKDLAQNRVESRAVPLQEVATSA</sequence>
<dbReference type="AlphaFoldDB" id="A0A8T1WMP6"/>
<proteinExistence type="predicted"/>
<evidence type="ECO:0000313" key="2">
    <source>
        <dbReference type="EMBL" id="KAG7394676.1"/>
    </source>
</evidence>
<feature type="region of interest" description="Disordered" evidence="1">
    <location>
        <begin position="72"/>
        <end position="95"/>
    </location>
</feature>
<organism evidence="2 3">
    <name type="scientific">Phytophthora boehmeriae</name>
    <dbReference type="NCBI Taxonomy" id="109152"/>
    <lineage>
        <taxon>Eukaryota</taxon>
        <taxon>Sar</taxon>
        <taxon>Stramenopiles</taxon>
        <taxon>Oomycota</taxon>
        <taxon>Peronosporomycetes</taxon>
        <taxon>Peronosporales</taxon>
        <taxon>Peronosporaceae</taxon>
        <taxon>Phytophthora</taxon>
    </lineage>
</organism>
<dbReference type="Proteomes" id="UP000693981">
    <property type="component" value="Unassembled WGS sequence"/>
</dbReference>
<comment type="caution">
    <text evidence="2">The sequence shown here is derived from an EMBL/GenBank/DDBJ whole genome shotgun (WGS) entry which is preliminary data.</text>
</comment>
<accession>A0A8T1WMP6</accession>
<protein>
    <submittedName>
        <fullName evidence="2">Uncharacterized protein</fullName>
    </submittedName>
</protein>
<name>A0A8T1WMP6_9STRA</name>
<feature type="compositionally biased region" description="Basic and acidic residues" evidence="1">
    <location>
        <begin position="72"/>
        <end position="93"/>
    </location>
</feature>
<dbReference type="EMBL" id="JAGDFL010000255">
    <property type="protein sequence ID" value="KAG7394676.1"/>
    <property type="molecule type" value="Genomic_DNA"/>
</dbReference>
<reference evidence="2" key="1">
    <citation type="submission" date="2021-02" db="EMBL/GenBank/DDBJ databases">
        <authorList>
            <person name="Palmer J.M."/>
        </authorList>
    </citation>
    <scope>NUCLEOTIDE SEQUENCE</scope>
    <source>
        <strain evidence="2">SCRP23</strain>
    </source>
</reference>
<keyword evidence="3" id="KW-1185">Reference proteome</keyword>
<evidence type="ECO:0000256" key="1">
    <source>
        <dbReference type="SAM" id="MobiDB-lite"/>
    </source>
</evidence>
<evidence type="ECO:0000313" key="3">
    <source>
        <dbReference type="Proteomes" id="UP000693981"/>
    </source>
</evidence>
<gene>
    <name evidence="2" type="ORF">PHYBOEH_004832</name>
</gene>